<dbReference type="GO" id="GO:0035438">
    <property type="term" value="F:cyclic-di-GMP binding"/>
    <property type="evidence" value="ECO:0007669"/>
    <property type="project" value="InterPro"/>
</dbReference>
<evidence type="ECO:0000259" key="1">
    <source>
        <dbReference type="Pfam" id="PF07238"/>
    </source>
</evidence>
<accession>A0A418YK30</accession>
<feature type="domain" description="PilZ" evidence="1">
    <location>
        <begin position="151"/>
        <end position="230"/>
    </location>
</feature>
<dbReference type="Proteomes" id="UP000283255">
    <property type="component" value="Unassembled WGS sequence"/>
</dbReference>
<reference evidence="2 3" key="2">
    <citation type="submission" date="2019-01" db="EMBL/GenBank/DDBJ databases">
        <title>Motilimonas pumilus sp. nov., isolated from the gut of sea cucumber (Apostichopus japonicus).</title>
        <authorList>
            <person name="Wang F.-Q."/>
            <person name="Ren L.-H."/>
            <person name="Lin Y.-W."/>
            <person name="Sun G.-H."/>
            <person name="Du Z.-J."/>
            <person name="Zhao J.-X."/>
            <person name="Liu X.-J."/>
            <person name="Liu L.-J."/>
        </authorList>
    </citation>
    <scope>NUCLEOTIDE SEQUENCE [LARGE SCALE GENOMIC DNA]</scope>
    <source>
        <strain evidence="2 3">PLHSC7-2</strain>
    </source>
</reference>
<sequence>MLPVKTITAFIKEPMDLELYRPQIEQLISLMTESDFTDLLDRVLFGESTNTKFLIKMELNRLASPCARIIDLRNKQPSAAEYKHGNQRHFLDAVAIKTFEKQLKNYRGTYTMGVYEAVVNQKRQATTAAAPAAHKDILQAAYLSFARTHARGAERMHFAIPVVLQLDKEQTLKATTLDISTTGLRVKVPLDTKAVTGSDIQIVFKGLQKEFSGPEVKTPVPYRVVGQDKTKEVLILRLCRTQQGSRFDNFIEGFIQGNKHRYKINTDNLTKSVVMKGYEQYYLPLMQGLPVFFSQLLDIKLESVLYNKNNLHIIEYWRDENAKNCLSRLLSPARMAEVLALPGDVKETLIYSFTHRTEDCAYFFSATADELLAANLRTLFLAYGARKTSWRVYKLKVTAADTRILGQQFTENNPQDVSRIALEKAQEVDFVGLLTDITDTRQQKSYQQLQPDIKSANKLNRFISSHDDRFEQLPFKFVQQRQEKRYHYSTDVIASFKNQHMEGSTQDFSSRGLKIALAQALQVDKGDKVLVNLPKLQKLTKTMTLDKMPYQVVGFNPARTILHLSVDHKEQSHTGTEFFNLLIESNPGKLSESVEKLPKPGLELALRHLCCHHFLSSAAFVRRQQGHFDISKLAITPAGNSLTPLLSVMNTGRGSFNLTPVFGDHHLDKVVINRIKEMEEEARPQQVELFISLQKTNKVEARRALSSAFADDNERKAFVASAMKNGHFFSVQVHISKVGKPDISSISRELDYIAQYAIHKAKKIEEELWAINAVVELTDTTTATLQRLGLTNR</sequence>
<protein>
    <submittedName>
        <fullName evidence="2">PilZ domain-containing protein</fullName>
    </submittedName>
</protein>
<comment type="caution">
    <text evidence="2">The sequence shown here is derived from an EMBL/GenBank/DDBJ whole genome shotgun (WGS) entry which is preliminary data.</text>
</comment>
<dbReference type="Gene3D" id="2.40.10.220">
    <property type="entry name" value="predicted glycosyltransferase like domains"/>
    <property type="match status" value="2"/>
</dbReference>
<gene>
    <name evidence="2" type="ORF">D1Z90_00940</name>
</gene>
<organism evidence="2 3">
    <name type="scientific">Motilimonas pumila</name>
    <dbReference type="NCBI Taxonomy" id="2303987"/>
    <lineage>
        <taxon>Bacteria</taxon>
        <taxon>Pseudomonadati</taxon>
        <taxon>Pseudomonadota</taxon>
        <taxon>Gammaproteobacteria</taxon>
        <taxon>Alteromonadales</taxon>
        <taxon>Alteromonadales genera incertae sedis</taxon>
        <taxon>Motilimonas</taxon>
    </lineage>
</organism>
<feature type="domain" description="PilZ" evidence="1">
    <location>
        <begin position="479"/>
        <end position="560"/>
    </location>
</feature>
<proteinExistence type="predicted"/>
<reference evidence="2 3" key="1">
    <citation type="submission" date="2018-09" db="EMBL/GenBank/DDBJ databases">
        <authorList>
            <person name="Wang F."/>
        </authorList>
    </citation>
    <scope>NUCLEOTIDE SEQUENCE [LARGE SCALE GENOMIC DNA]</scope>
    <source>
        <strain evidence="2 3">PLHSC7-2</strain>
    </source>
</reference>
<dbReference type="Pfam" id="PF07238">
    <property type="entry name" value="PilZ"/>
    <property type="match status" value="2"/>
</dbReference>
<evidence type="ECO:0000313" key="3">
    <source>
        <dbReference type="Proteomes" id="UP000283255"/>
    </source>
</evidence>
<name>A0A418YK30_9GAMM</name>
<evidence type="ECO:0000313" key="2">
    <source>
        <dbReference type="EMBL" id="RJG51331.1"/>
    </source>
</evidence>
<keyword evidence="3" id="KW-1185">Reference proteome</keyword>
<dbReference type="SUPFAM" id="SSF141371">
    <property type="entry name" value="PilZ domain-like"/>
    <property type="match status" value="1"/>
</dbReference>
<dbReference type="InterPro" id="IPR009875">
    <property type="entry name" value="PilZ_domain"/>
</dbReference>
<dbReference type="EMBL" id="QZCH01000001">
    <property type="protein sequence ID" value="RJG51331.1"/>
    <property type="molecule type" value="Genomic_DNA"/>
</dbReference>
<dbReference type="AlphaFoldDB" id="A0A418YK30"/>